<dbReference type="EMBL" id="JPLA01000060">
    <property type="protein sequence ID" value="KLD62072.1"/>
    <property type="molecule type" value="Genomic_DNA"/>
</dbReference>
<comment type="caution">
    <text evidence="2">The sequence shown here is derived from an EMBL/GenBank/DDBJ whole genome shotgun (WGS) entry which is preliminary data.</text>
</comment>
<sequence>MPGWIAHARHVAEQPGVLLQALDRGAEASGFRLGKRPYQRSGEESASLRLAPLLTVVMQASQREQRQGDVRASARRGGFGPRDACGREVVG</sequence>
<dbReference type="Proteomes" id="UP000035481">
    <property type="component" value="Unassembled WGS sequence"/>
</dbReference>
<name>A0A0G9H2W4_9GAMM</name>
<proteinExistence type="predicted"/>
<evidence type="ECO:0000256" key="1">
    <source>
        <dbReference type="SAM" id="MobiDB-lite"/>
    </source>
</evidence>
<dbReference type="AlphaFoldDB" id="A0A0G9H2W4"/>
<organism evidence="2 3">
    <name type="scientific">Dyella japonica DSM 16301</name>
    <dbReference type="NCBI Taxonomy" id="1440762"/>
    <lineage>
        <taxon>Bacteria</taxon>
        <taxon>Pseudomonadati</taxon>
        <taxon>Pseudomonadota</taxon>
        <taxon>Gammaproteobacteria</taxon>
        <taxon>Lysobacterales</taxon>
        <taxon>Rhodanobacteraceae</taxon>
        <taxon>Dyella</taxon>
    </lineage>
</organism>
<reference evidence="2 3" key="1">
    <citation type="journal article" date="2015" name="Antonie Van Leeuwenhoek">
        <title>A phylogenomic and molecular marker based taxonomic framework for the order Xanthomonadales: proposal to transfer the families Algiphilaceae and Solimonadaceae to the order Nevskiales ord. nov. and to create a new family within the order Xanthomonadales, the family Rhodanobacteraceae fam. nov., containing the genus Rhodanobacter and its closest relatives.</title>
        <authorList>
            <person name="Naushad S."/>
            <person name="Adeolu M."/>
            <person name="Wong S."/>
            <person name="Sohail M."/>
            <person name="Schellhorn H.E."/>
            <person name="Gupta R.S."/>
        </authorList>
    </citation>
    <scope>NUCLEOTIDE SEQUENCE [LARGE SCALE GENOMIC DNA]</scope>
    <source>
        <strain evidence="2 3">DSM 16301</strain>
    </source>
</reference>
<protein>
    <submittedName>
        <fullName evidence="2">Uncharacterized protein</fullName>
    </submittedName>
</protein>
<accession>A0A0G9H2W4</accession>
<evidence type="ECO:0000313" key="3">
    <source>
        <dbReference type="Proteomes" id="UP000035481"/>
    </source>
</evidence>
<evidence type="ECO:0000313" key="2">
    <source>
        <dbReference type="EMBL" id="KLD62072.1"/>
    </source>
</evidence>
<gene>
    <name evidence="2" type="ORF">Y882_17855</name>
</gene>
<feature type="region of interest" description="Disordered" evidence="1">
    <location>
        <begin position="62"/>
        <end position="91"/>
    </location>
</feature>